<organism evidence="1 2">
    <name type="scientific">Pseudoramibacter alactolyticus ATCC 23263</name>
    <dbReference type="NCBI Taxonomy" id="887929"/>
    <lineage>
        <taxon>Bacteria</taxon>
        <taxon>Bacillati</taxon>
        <taxon>Bacillota</taxon>
        <taxon>Clostridia</taxon>
        <taxon>Eubacteriales</taxon>
        <taxon>Eubacteriaceae</taxon>
        <taxon>Pseudoramibacter</taxon>
    </lineage>
</organism>
<protein>
    <submittedName>
        <fullName evidence="1">Uncharacterized protein</fullName>
    </submittedName>
</protein>
<accession>E6MFC6</accession>
<proteinExistence type="predicted"/>
<evidence type="ECO:0000313" key="1">
    <source>
        <dbReference type="EMBL" id="EFV02286.1"/>
    </source>
</evidence>
<dbReference type="STRING" id="887929.HMP0721_0709"/>
<reference evidence="1 2" key="1">
    <citation type="submission" date="2010-12" db="EMBL/GenBank/DDBJ databases">
        <authorList>
            <person name="Muzny D."/>
            <person name="Qin X."/>
            <person name="Deng J."/>
            <person name="Jiang H."/>
            <person name="Liu Y."/>
            <person name="Qu J."/>
            <person name="Song X.-Z."/>
            <person name="Zhang L."/>
            <person name="Thornton R."/>
            <person name="Coyle M."/>
            <person name="Francisco L."/>
            <person name="Jackson L."/>
            <person name="Javaid M."/>
            <person name="Korchina V."/>
            <person name="Kovar C."/>
            <person name="Mata R."/>
            <person name="Mathew T."/>
            <person name="Ngo R."/>
            <person name="Nguyen L."/>
            <person name="Nguyen N."/>
            <person name="Okwuonu G."/>
            <person name="Ongeri F."/>
            <person name="Pham C."/>
            <person name="Simmons D."/>
            <person name="Wilczek-Boney K."/>
            <person name="Hale W."/>
            <person name="Jakkamsetti A."/>
            <person name="Pham P."/>
            <person name="Ruth R."/>
            <person name="San Lucas F."/>
            <person name="Warren J."/>
            <person name="Zhang J."/>
            <person name="Zhao Z."/>
            <person name="Zhou C."/>
            <person name="Zhu D."/>
            <person name="Lee S."/>
            <person name="Bess C."/>
            <person name="Blankenburg K."/>
            <person name="Forbes L."/>
            <person name="Fu Q."/>
            <person name="Gubbala S."/>
            <person name="Hirani K."/>
            <person name="Jayaseelan J.C."/>
            <person name="Lara F."/>
            <person name="Munidasa M."/>
            <person name="Palculict T."/>
            <person name="Patil S."/>
            <person name="Pu L.-L."/>
            <person name="Saada N."/>
            <person name="Tang L."/>
            <person name="Weissenberger G."/>
            <person name="Zhu Y."/>
            <person name="Hemphill L."/>
            <person name="Shang Y."/>
            <person name="Youmans B."/>
            <person name="Ayvaz T."/>
            <person name="Ross M."/>
            <person name="Santibanez J."/>
            <person name="Aqrawi P."/>
            <person name="Gross S."/>
            <person name="Joshi V."/>
            <person name="Fowler G."/>
            <person name="Nazareth L."/>
            <person name="Reid J."/>
            <person name="Worley K."/>
            <person name="Petrosino J."/>
            <person name="Highlander S."/>
            <person name="Gibbs R."/>
        </authorList>
    </citation>
    <scope>NUCLEOTIDE SEQUENCE [LARGE SCALE GENOMIC DNA]</scope>
    <source>
        <strain evidence="1 2">ATCC 23263</strain>
    </source>
</reference>
<keyword evidence="2" id="KW-1185">Reference proteome</keyword>
<dbReference type="HOGENOM" id="CLU_2754755_0_0_9"/>
<sequence>MLKKTYRFNKSEILFFSAWILFLLSLLIGATTLQGIKYLVVLAKGLRYLAYLICCAEICRTKIKRIRLLF</sequence>
<dbReference type="Proteomes" id="UP000004754">
    <property type="component" value="Unassembled WGS sequence"/>
</dbReference>
<comment type="caution">
    <text evidence="1">The sequence shown here is derived from an EMBL/GenBank/DDBJ whole genome shotgun (WGS) entry which is preliminary data.</text>
</comment>
<evidence type="ECO:0000313" key="2">
    <source>
        <dbReference type="Proteomes" id="UP000004754"/>
    </source>
</evidence>
<dbReference type="EMBL" id="AEQN01000011">
    <property type="protein sequence ID" value="EFV02286.1"/>
    <property type="molecule type" value="Genomic_DNA"/>
</dbReference>
<name>E6MFC6_9FIRM</name>
<gene>
    <name evidence="1" type="ORF">HMP0721_0709</name>
</gene>
<dbReference type="AlphaFoldDB" id="E6MFC6"/>